<feature type="compositionally biased region" description="Polar residues" evidence="2">
    <location>
        <begin position="417"/>
        <end position="434"/>
    </location>
</feature>
<dbReference type="InParanoid" id="A0A409Y9K3"/>
<name>A0A409Y9K3_9AGAR</name>
<feature type="region of interest" description="Disordered" evidence="2">
    <location>
        <begin position="473"/>
        <end position="524"/>
    </location>
</feature>
<dbReference type="Proteomes" id="UP000284842">
    <property type="component" value="Unassembled WGS sequence"/>
</dbReference>
<accession>A0A409Y9K3</accession>
<dbReference type="AlphaFoldDB" id="A0A409Y9K3"/>
<reference evidence="3 4" key="1">
    <citation type="journal article" date="2018" name="Evol. Lett.">
        <title>Horizontal gene cluster transfer increased hallucinogenic mushroom diversity.</title>
        <authorList>
            <person name="Reynolds H.T."/>
            <person name="Vijayakumar V."/>
            <person name="Gluck-Thaler E."/>
            <person name="Korotkin H.B."/>
            <person name="Matheny P.B."/>
            <person name="Slot J.C."/>
        </authorList>
    </citation>
    <scope>NUCLEOTIDE SEQUENCE [LARGE SCALE GENOMIC DNA]</scope>
    <source>
        <strain evidence="3 4">2629</strain>
    </source>
</reference>
<dbReference type="STRING" id="181874.A0A409Y9K3"/>
<organism evidence="3 4">
    <name type="scientific">Panaeolus cyanescens</name>
    <dbReference type="NCBI Taxonomy" id="181874"/>
    <lineage>
        <taxon>Eukaryota</taxon>
        <taxon>Fungi</taxon>
        <taxon>Dikarya</taxon>
        <taxon>Basidiomycota</taxon>
        <taxon>Agaricomycotina</taxon>
        <taxon>Agaricomycetes</taxon>
        <taxon>Agaricomycetidae</taxon>
        <taxon>Agaricales</taxon>
        <taxon>Agaricineae</taxon>
        <taxon>Galeropsidaceae</taxon>
        <taxon>Panaeolus</taxon>
    </lineage>
</organism>
<sequence length="524" mass="59130">MATSSRIEKKGHVCPPSNAIHPADRWESLFVYSFICKFTNLRSKVEGLESPMDFEEALMSHEPNDILTRVLGHFIVNLKPQTRNLSTDQISTTVQAVLAEFCKTNERTIFWDDDRNANVDPFEGMDVGFFATNWDFKLKILRQLVELQLSHSPEIKATIDRAWGVVHNKHKKNQQPAPPPEPSDPKSRQNLVLHPIGQDSQRKRFWIADDSPRLYTSTNPWKITATFQTIASTREEYLDVIETLKANAPPELKKGQKRTKPETSHLNLITDLESRLEKIDAELARVQRVRRKIDQKRALLAQAELRQTRTRRQTQKPDYVYNNELDSEDDGGDEYTYQEDGQDEEYDQESLNGGTRRGQGSLGTRRSARTSTRNSNNKRESSSDSLLWRGERRSTRLGRGEPPKDERPQKRARTEDSVTSDQSSDPSLAKTQANGVKVKTSGAAALKPTEIAMEQIAGKKRSKFWVYAVEPIPSGPQSMEASSHVEDDAMDTSEGPVNGHEYTPPSGPESGNGMAIIDPIPAHS</sequence>
<evidence type="ECO:0000313" key="4">
    <source>
        <dbReference type="Proteomes" id="UP000284842"/>
    </source>
</evidence>
<evidence type="ECO:0000313" key="3">
    <source>
        <dbReference type="EMBL" id="PPQ99551.1"/>
    </source>
</evidence>
<proteinExistence type="predicted"/>
<gene>
    <name evidence="3" type="ORF">CVT24_005339</name>
</gene>
<dbReference type="OrthoDB" id="205403at2759"/>
<feature type="region of interest" description="Disordered" evidence="2">
    <location>
        <begin position="169"/>
        <end position="190"/>
    </location>
</feature>
<feature type="coiled-coil region" evidence="1">
    <location>
        <begin position="269"/>
        <end position="306"/>
    </location>
</feature>
<feature type="compositionally biased region" description="Acidic residues" evidence="2">
    <location>
        <begin position="325"/>
        <end position="348"/>
    </location>
</feature>
<dbReference type="EMBL" id="NHTK01001354">
    <property type="protein sequence ID" value="PPQ99551.1"/>
    <property type="molecule type" value="Genomic_DNA"/>
</dbReference>
<dbReference type="PANTHER" id="PTHR42107">
    <property type="entry name" value="YALI0D24453P"/>
    <property type="match status" value="1"/>
</dbReference>
<comment type="caution">
    <text evidence="3">The sequence shown here is derived from an EMBL/GenBank/DDBJ whole genome shotgun (WGS) entry which is preliminary data.</text>
</comment>
<protein>
    <recommendedName>
        <fullName evidence="5">WHIM1 domain-containing protein</fullName>
    </recommendedName>
</protein>
<feature type="compositionally biased region" description="Basic and acidic residues" evidence="2">
    <location>
        <begin position="389"/>
        <end position="416"/>
    </location>
</feature>
<keyword evidence="4" id="KW-1185">Reference proteome</keyword>
<feature type="compositionally biased region" description="Low complexity" evidence="2">
    <location>
        <begin position="362"/>
        <end position="375"/>
    </location>
</feature>
<dbReference type="PANTHER" id="PTHR42107:SF1">
    <property type="entry name" value="WHIM1 DOMAIN-CONTAINING PROTEIN"/>
    <property type="match status" value="1"/>
</dbReference>
<evidence type="ECO:0000256" key="1">
    <source>
        <dbReference type="SAM" id="Coils"/>
    </source>
</evidence>
<feature type="region of interest" description="Disordered" evidence="2">
    <location>
        <begin position="308"/>
        <end position="440"/>
    </location>
</feature>
<keyword evidence="1" id="KW-0175">Coiled coil</keyword>
<evidence type="ECO:0008006" key="5">
    <source>
        <dbReference type="Google" id="ProtNLM"/>
    </source>
</evidence>
<evidence type="ECO:0000256" key="2">
    <source>
        <dbReference type="SAM" id="MobiDB-lite"/>
    </source>
</evidence>